<organism evidence="1 2">
    <name type="scientific">Glutamicibacter mysorens</name>
    <dbReference type="NCBI Taxonomy" id="257984"/>
    <lineage>
        <taxon>Bacteria</taxon>
        <taxon>Bacillati</taxon>
        <taxon>Actinomycetota</taxon>
        <taxon>Actinomycetes</taxon>
        <taxon>Micrococcales</taxon>
        <taxon>Micrococcaceae</taxon>
        <taxon>Glutamicibacter</taxon>
    </lineage>
</organism>
<name>A0ABX4MYU3_9MICC</name>
<dbReference type="EMBL" id="PGEY01000001">
    <property type="protein sequence ID" value="PJJ43309.1"/>
    <property type="molecule type" value="Genomic_DNA"/>
</dbReference>
<keyword evidence="2" id="KW-1185">Reference proteome</keyword>
<dbReference type="Proteomes" id="UP000229263">
    <property type="component" value="Unassembled WGS sequence"/>
</dbReference>
<comment type="caution">
    <text evidence="1">The sequence shown here is derived from an EMBL/GenBank/DDBJ whole genome shotgun (WGS) entry which is preliminary data.</text>
</comment>
<reference evidence="1 2" key="1">
    <citation type="submission" date="2017-11" db="EMBL/GenBank/DDBJ databases">
        <title>Sequencing the genomes of 1000 actinobacteria strains.</title>
        <authorList>
            <person name="Klenk H.-P."/>
        </authorList>
    </citation>
    <scope>NUCLEOTIDE SEQUENCE [LARGE SCALE GENOMIC DNA]</scope>
    <source>
        <strain evidence="1 2">DSM 12798</strain>
    </source>
</reference>
<sequence length="140" mass="14967">MSRAMGQKIKRIGFGIGAILAATFACTSCGSGSEPITLSDDERASIIDIVQEQGTVIESPTCQVEVFRIEDSTTYGWATCAPDSQESADAAAQADAFPFRIDGQELRRPSDGSDYEKDVKELFPEDLRSAINQHSTGVGG</sequence>
<evidence type="ECO:0000313" key="1">
    <source>
        <dbReference type="EMBL" id="PJJ43309.1"/>
    </source>
</evidence>
<protein>
    <recommendedName>
        <fullName evidence="3">Lipoprotein</fullName>
    </recommendedName>
</protein>
<evidence type="ECO:0008006" key="3">
    <source>
        <dbReference type="Google" id="ProtNLM"/>
    </source>
</evidence>
<evidence type="ECO:0000313" key="2">
    <source>
        <dbReference type="Proteomes" id="UP000229263"/>
    </source>
</evidence>
<proteinExistence type="predicted"/>
<dbReference type="PROSITE" id="PS51257">
    <property type="entry name" value="PROKAR_LIPOPROTEIN"/>
    <property type="match status" value="1"/>
</dbReference>
<gene>
    <name evidence="1" type="ORF">ATK23_0492</name>
</gene>
<accession>A0ABX4MYU3</accession>